<dbReference type="EMBL" id="AZQQ01000052">
    <property type="protein sequence ID" value="KDD71141.1"/>
    <property type="molecule type" value="Genomic_DNA"/>
</dbReference>
<protein>
    <submittedName>
        <fullName evidence="1">Uncharacterized protein</fullName>
    </submittedName>
</protein>
<accession>A0A059LAD3</accession>
<gene>
    <name evidence="1" type="ORF">V466_00260</name>
</gene>
<evidence type="ECO:0000313" key="1">
    <source>
        <dbReference type="EMBL" id="KDD71141.1"/>
    </source>
</evidence>
<reference evidence="1 2" key="1">
    <citation type="submission" date="2013-12" db="EMBL/GenBank/DDBJ databases">
        <authorList>
            <person name="Formusa P.A."/>
            <person name="Habash M."/>
            <person name="Lee H."/>
            <person name="Trevors J.T."/>
        </authorList>
    </citation>
    <scope>NUCLEOTIDE SEQUENCE [LARGE SCALE GENOMIC DNA]</scope>
    <source>
        <strain evidence="1 2">PD30</strain>
    </source>
</reference>
<organism evidence="1 2">
    <name type="scientific">Pseudomonas mandelii PD30</name>
    <dbReference type="NCBI Taxonomy" id="1419583"/>
    <lineage>
        <taxon>Bacteria</taxon>
        <taxon>Pseudomonadati</taxon>
        <taxon>Pseudomonadota</taxon>
        <taxon>Gammaproteobacteria</taxon>
        <taxon>Pseudomonadales</taxon>
        <taxon>Pseudomonadaceae</taxon>
        <taxon>Pseudomonas</taxon>
    </lineage>
</organism>
<evidence type="ECO:0000313" key="2">
    <source>
        <dbReference type="Proteomes" id="UP000026739"/>
    </source>
</evidence>
<name>A0A059LAD3_9PSED</name>
<sequence length="29" mass="3403">MGADVLMFRMPPISASWRSGFWSKLLTWM</sequence>
<dbReference type="Proteomes" id="UP000026739">
    <property type="component" value="Unassembled WGS sequence"/>
</dbReference>
<proteinExistence type="predicted"/>
<dbReference type="AlphaFoldDB" id="A0A059LAD3"/>
<comment type="caution">
    <text evidence="1">The sequence shown here is derived from an EMBL/GenBank/DDBJ whole genome shotgun (WGS) entry which is preliminary data.</text>
</comment>